<dbReference type="Proteomes" id="UP000703269">
    <property type="component" value="Unassembled WGS sequence"/>
</dbReference>
<dbReference type="EMBL" id="BPQB01000015">
    <property type="protein sequence ID" value="GJE90073.1"/>
    <property type="molecule type" value="Genomic_DNA"/>
</dbReference>
<evidence type="ECO:0000313" key="3">
    <source>
        <dbReference type="Proteomes" id="UP000703269"/>
    </source>
</evidence>
<evidence type="ECO:0000256" key="1">
    <source>
        <dbReference type="SAM" id="MobiDB-lite"/>
    </source>
</evidence>
<feature type="compositionally biased region" description="Pro residues" evidence="1">
    <location>
        <begin position="215"/>
        <end position="224"/>
    </location>
</feature>
<dbReference type="OrthoDB" id="3266915at2759"/>
<protein>
    <submittedName>
        <fullName evidence="2">Uncharacterized protein</fullName>
    </submittedName>
</protein>
<feature type="compositionally biased region" description="Low complexity" evidence="1">
    <location>
        <begin position="344"/>
        <end position="390"/>
    </location>
</feature>
<reference evidence="2 3" key="1">
    <citation type="submission" date="2021-08" db="EMBL/GenBank/DDBJ databases">
        <title>Draft Genome Sequence of Phanerochaete sordida strain YK-624.</title>
        <authorList>
            <person name="Mori T."/>
            <person name="Dohra H."/>
            <person name="Suzuki T."/>
            <person name="Kawagishi H."/>
            <person name="Hirai H."/>
        </authorList>
    </citation>
    <scope>NUCLEOTIDE SEQUENCE [LARGE SCALE GENOMIC DNA]</scope>
    <source>
        <strain evidence="2 3">YK-624</strain>
    </source>
</reference>
<feature type="compositionally biased region" description="Polar residues" evidence="1">
    <location>
        <begin position="391"/>
        <end position="415"/>
    </location>
</feature>
<feature type="compositionally biased region" description="Polar residues" evidence="1">
    <location>
        <begin position="332"/>
        <end position="343"/>
    </location>
</feature>
<gene>
    <name evidence="2" type="ORF">PsYK624_061960</name>
</gene>
<feature type="compositionally biased region" description="Basic and acidic residues" evidence="1">
    <location>
        <begin position="416"/>
        <end position="428"/>
    </location>
</feature>
<feature type="region of interest" description="Disordered" evidence="1">
    <location>
        <begin position="204"/>
        <end position="224"/>
    </location>
</feature>
<proteinExistence type="predicted"/>
<feature type="region of interest" description="Disordered" evidence="1">
    <location>
        <begin position="301"/>
        <end position="432"/>
    </location>
</feature>
<comment type="caution">
    <text evidence="2">The sequence shown here is derived from an EMBL/GenBank/DDBJ whole genome shotgun (WGS) entry which is preliminary data.</text>
</comment>
<dbReference type="AlphaFoldDB" id="A0A9P3LD85"/>
<sequence>MLSSRPLQIPLNDDAAATSYAHTRTPAKALLKQRTGGLRENAIYNGSMTVRAKGKSILHTPLNHKVPQTAVKQTAFKLRTVATPARPLGDKTPFPNRQYAPAQQLRTPKPQAAKLLLEAQDDAPEMLAQTPECLLLPSAARRRASLRLPSVTSKSLKTPATKGNYWDVSDGDIVLGEEGDSLGEGELGASRVQNADAEVQGVEQNEEEDIEYMPPKVPEQPWEPPFDMPDYKTLGRTLLRGAHGDRVDDSADVYYAQDIELCIDVPQLLQDSGAFELPSLEPCDLDDDDPFIAAANALSAPKPAPTATHARAPSAAGVSRPGSRSGLGARPDSQSSMRSRSAQTPTPTLASTSRTRAAAQAATAATTTTRVAPATTAIHRTTRSTSSAATVKQTIPAPQTSSRRVQPPRTASSRPASREDVSKMETRSHPAKAVNIGRTETAQRTANVAASRAHVPGKLDSETRGASSRTAVPVPSSSILDSAMPHDQDDFMFAV</sequence>
<evidence type="ECO:0000313" key="2">
    <source>
        <dbReference type="EMBL" id="GJE90073.1"/>
    </source>
</evidence>
<accession>A0A9P3LD85</accession>
<feature type="compositionally biased region" description="Polar residues" evidence="1">
    <location>
        <begin position="464"/>
        <end position="480"/>
    </location>
</feature>
<feature type="region of interest" description="Disordered" evidence="1">
    <location>
        <begin position="447"/>
        <end position="486"/>
    </location>
</feature>
<name>A0A9P3LD85_9APHY</name>
<organism evidence="2 3">
    <name type="scientific">Phanerochaete sordida</name>
    <dbReference type="NCBI Taxonomy" id="48140"/>
    <lineage>
        <taxon>Eukaryota</taxon>
        <taxon>Fungi</taxon>
        <taxon>Dikarya</taxon>
        <taxon>Basidiomycota</taxon>
        <taxon>Agaricomycotina</taxon>
        <taxon>Agaricomycetes</taxon>
        <taxon>Polyporales</taxon>
        <taxon>Phanerochaetaceae</taxon>
        <taxon>Phanerochaete</taxon>
    </lineage>
</organism>
<keyword evidence="3" id="KW-1185">Reference proteome</keyword>